<feature type="compositionally biased region" description="Low complexity" evidence="1">
    <location>
        <begin position="415"/>
        <end position="426"/>
    </location>
</feature>
<dbReference type="RefSeq" id="XP_052942565.1">
    <property type="nucleotide sequence ID" value="XM_053091437.1"/>
</dbReference>
<feature type="region of interest" description="Disordered" evidence="1">
    <location>
        <begin position="15"/>
        <end position="105"/>
    </location>
</feature>
<comment type="caution">
    <text evidence="2">The sequence shown here is derived from an EMBL/GenBank/DDBJ whole genome shotgun (WGS) entry which is preliminary data.</text>
</comment>
<feature type="compositionally biased region" description="Low complexity" evidence="1">
    <location>
        <begin position="289"/>
        <end position="305"/>
    </location>
</feature>
<dbReference type="AlphaFoldDB" id="A0AA38LRP9"/>
<evidence type="ECO:0000313" key="2">
    <source>
        <dbReference type="EMBL" id="KAI9632788.1"/>
    </source>
</evidence>
<feature type="compositionally biased region" description="Low complexity" evidence="1">
    <location>
        <begin position="75"/>
        <end position="88"/>
    </location>
</feature>
<sequence>MLRWILQRTCFASWQDPETDPLLGPGPSHLPFPSPDTILTAPRPRPSPLSNLPHTRLSSAGHTTSTSPETLTRHSSVGAALASGSGLSSPGGGGGANGGAEGKEKLGGISRFYSQRMRPLARPSLPNTPTPAHHGHHRSHTLSSTPFTPYIAPSGSHTVPTSPAVPLHYSPPRPAHPSGSSRTRTRADTDGSGDAPRPTGISRSISAPLSLSLHLLSMRIASSAQSPSRSPVIQTPQIEGFAPHQLPNGAQTDPRSVMIFRGRPRSATTLSTVKRSESRSGSAGGVAGGSTTTSAGGSARGSSTGLAVTKGLAGMRSVSDEGVQRLEREGRAEEGRMGIGAGLEWTGRRGRSPGPTRIGMSRRTTLSAGMPASGVVGSGGVGMGRQASPLGLGGAVSARDDGLTGGLSVPPPPRAASSGSSRGVSPDMCLELEASNNLPIGRGDDDGKEGQDEEEGGREDEMAVVKKDLGLAEMFRPLGHRQSRSVGRRGGGRGSSGSRPPGRARRTTNE</sequence>
<feature type="compositionally biased region" description="Polar residues" evidence="1">
    <location>
        <begin position="56"/>
        <end position="74"/>
    </location>
</feature>
<name>A0AA38LRP9_9TREE</name>
<accession>A0AA38LRP9</accession>
<evidence type="ECO:0000256" key="1">
    <source>
        <dbReference type="SAM" id="MobiDB-lite"/>
    </source>
</evidence>
<evidence type="ECO:0000313" key="3">
    <source>
        <dbReference type="Proteomes" id="UP001164286"/>
    </source>
</evidence>
<dbReference type="Proteomes" id="UP001164286">
    <property type="component" value="Unassembled WGS sequence"/>
</dbReference>
<organism evidence="2 3">
    <name type="scientific">Dioszegia hungarica</name>
    <dbReference type="NCBI Taxonomy" id="4972"/>
    <lineage>
        <taxon>Eukaryota</taxon>
        <taxon>Fungi</taxon>
        <taxon>Dikarya</taxon>
        <taxon>Basidiomycota</taxon>
        <taxon>Agaricomycotina</taxon>
        <taxon>Tremellomycetes</taxon>
        <taxon>Tremellales</taxon>
        <taxon>Bulleribasidiaceae</taxon>
        <taxon>Dioszegia</taxon>
    </lineage>
</organism>
<dbReference type="GeneID" id="77730642"/>
<feature type="compositionally biased region" description="Basic and acidic residues" evidence="1">
    <location>
        <begin position="459"/>
        <end position="470"/>
    </location>
</feature>
<protein>
    <submittedName>
        <fullName evidence="2">Uncharacterized protein</fullName>
    </submittedName>
</protein>
<feature type="region of interest" description="Disordered" evidence="1">
    <location>
        <begin position="264"/>
        <end position="358"/>
    </location>
</feature>
<feature type="compositionally biased region" description="Basic and acidic residues" evidence="1">
    <location>
        <begin position="318"/>
        <end position="336"/>
    </location>
</feature>
<feature type="compositionally biased region" description="Gly residues" evidence="1">
    <location>
        <begin position="89"/>
        <end position="100"/>
    </location>
</feature>
<dbReference type="EMBL" id="JAKWFO010000014">
    <property type="protein sequence ID" value="KAI9632788.1"/>
    <property type="molecule type" value="Genomic_DNA"/>
</dbReference>
<feature type="compositionally biased region" description="Basic residues" evidence="1">
    <location>
        <begin position="478"/>
        <end position="491"/>
    </location>
</feature>
<proteinExistence type="predicted"/>
<feature type="region of interest" description="Disordered" evidence="1">
    <location>
        <begin position="120"/>
        <end position="204"/>
    </location>
</feature>
<feature type="region of interest" description="Disordered" evidence="1">
    <location>
        <begin position="390"/>
        <end position="510"/>
    </location>
</feature>
<reference evidence="2" key="1">
    <citation type="journal article" date="2022" name="G3 (Bethesda)">
        <title>High quality genome of the basidiomycete yeast Dioszegia hungarica PDD-24b-2 isolated from cloud water.</title>
        <authorList>
            <person name="Jarrige D."/>
            <person name="Haridas S."/>
            <person name="Bleykasten-Grosshans C."/>
            <person name="Joly M."/>
            <person name="Nadalig T."/>
            <person name="Sancelme M."/>
            <person name="Vuilleumier S."/>
            <person name="Grigoriev I.V."/>
            <person name="Amato P."/>
            <person name="Bringel F."/>
        </authorList>
    </citation>
    <scope>NUCLEOTIDE SEQUENCE</scope>
    <source>
        <strain evidence="2">PDD-24b-2</strain>
    </source>
</reference>
<keyword evidence="3" id="KW-1185">Reference proteome</keyword>
<gene>
    <name evidence="2" type="ORF">MKK02DRAFT_41100</name>
</gene>